<evidence type="ECO:0000313" key="6">
    <source>
        <dbReference type="EMBL" id="PRZ43950.1"/>
    </source>
</evidence>
<dbReference type="Gene3D" id="1.10.12.10">
    <property type="entry name" value="Lyase 2-enoyl-coa Hydratase, Chain A, domain 2"/>
    <property type="match status" value="1"/>
</dbReference>
<dbReference type="PANTHER" id="PTHR11941:SF54">
    <property type="entry name" value="ENOYL-COA HYDRATASE, MITOCHONDRIAL"/>
    <property type="match status" value="1"/>
</dbReference>
<dbReference type="InterPro" id="IPR029045">
    <property type="entry name" value="ClpP/crotonase-like_dom_sf"/>
</dbReference>
<gene>
    <name evidence="6" type="ORF">CLV47_10174</name>
</gene>
<evidence type="ECO:0000256" key="3">
    <source>
        <dbReference type="ARBA" id="ARBA00023709"/>
    </source>
</evidence>
<dbReference type="InterPro" id="IPR001753">
    <property type="entry name" value="Enoyl-CoA_hydra/iso"/>
</dbReference>
<reference evidence="6 7" key="1">
    <citation type="submission" date="2018-03" db="EMBL/GenBank/DDBJ databases">
        <title>Genomic Encyclopedia of Archaeal and Bacterial Type Strains, Phase II (KMG-II): from individual species to whole genera.</title>
        <authorList>
            <person name="Goeker M."/>
        </authorList>
    </citation>
    <scope>NUCLEOTIDE SEQUENCE [LARGE SCALE GENOMIC DNA]</scope>
    <source>
        <strain evidence="6 7">DSM 100065</strain>
    </source>
</reference>
<comment type="catalytic activity">
    <reaction evidence="4">
        <text>a 4-saturated-(3S)-3-hydroxyacyl-CoA = a (3E)-enoyl-CoA + H2O</text>
        <dbReference type="Rhea" id="RHEA:20724"/>
        <dbReference type="ChEBI" id="CHEBI:15377"/>
        <dbReference type="ChEBI" id="CHEBI:58521"/>
        <dbReference type="ChEBI" id="CHEBI:137480"/>
        <dbReference type="EC" id="4.2.1.17"/>
    </reaction>
</comment>
<proteinExistence type="inferred from homology"/>
<dbReference type="SUPFAM" id="SSF52096">
    <property type="entry name" value="ClpP/crotonase"/>
    <property type="match status" value="1"/>
</dbReference>
<sequence length="270" mass="28653">MSGAEPMVTRQDRGPVTWLTLNRPDAMNALDTNLLGELDVHARSVADDPAVRVVVITATGRAFCAGADLKAVLGAGDTLDPARMLGFERQAQATFARVAALPKPTIAALNGITMAGGLELALHCDLVIASSQARIGDGHTNYGLLPGAGGAARLPRVIGPTRAKYLAFTGELLAAEQAMSMGLVVEVVPPDELEPRVEKLSQAIARRSPSALRLFKQVIDDGLDQPLPSAMRLELLATAEHLHSGDVDEGLRAFAEKREPRFTTTEANHE</sequence>
<evidence type="ECO:0000256" key="5">
    <source>
        <dbReference type="RuleBase" id="RU003707"/>
    </source>
</evidence>
<name>A0A2T1A5T5_9ACTN</name>
<dbReference type="PROSITE" id="PS00166">
    <property type="entry name" value="ENOYL_COA_HYDRATASE"/>
    <property type="match status" value="1"/>
</dbReference>
<protein>
    <submittedName>
        <fullName evidence="6">Short chain enoyl-CoA hydratase</fullName>
    </submittedName>
</protein>
<organism evidence="6 7">
    <name type="scientific">Antricoccus suffuscus</name>
    <dbReference type="NCBI Taxonomy" id="1629062"/>
    <lineage>
        <taxon>Bacteria</taxon>
        <taxon>Bacillati</taxon>
        <taxon>Actinomycetota</taxon>
        <taxon>Actinomycetes</taxon>
        <taxon>Geodermatophilales</taxon>
        <taxon>Antricoccaceae</taxon>
        <taxon>Antricoccus</taxon>
    </lineage>
</organism>
<accession>A0A2T1A5T5</accession>
<dbReference type="GO" id="GO:0006635">
    <property type="term" value="P:fatty acid beta-oxidation"/>
    <property type="evidence" value="ECO:0007669"/>
    <property type="project" value="TreeGrafter"/>
</dbReference>
<dbReference type="EMBL" id="PVUE01000001">
    <property type="protein sequence ID" value="PRZ43950.1"/>
    <property type="molecule type" value="Genomic_DNA"/>
</dbReference>
<evidence type="ECO:0000256" key="4">
    <source>
        <dbReference type="ARBA" id="ARBA00023717"/>
    </source>
</evidence>
<evidence type="ECO:0000256" key="2">
    <source>
        <dbReference type="ARBA" id="ARBA00023239"/>
    </source>
</evidence>
<comment type="catalytic activity">
    <reaction evidence="3">
        <text>a (3S)-3-hydroxyacyl-CoA = a (2E)-enoyl-CoA + H2O</text>
        <dbReference type="Rhea" id="RHEA:16105"/>
        <dbReference type="ChEBI" id="CHEBI:15377"/>
        <dbReference type="ChEBI" id="CHEBI:57318"/>
        <dbReference type="ChEBI" id="CHEBI:58856"/>
        <dbReference type="EC" id="4.2.1.17"/>
    </reaction>
</comment>
<dbReference type="CDD" id="cd06558">
    <property type="entry name" value="crotonase-like"/>
    <property type="match status" value="1"/>
</dbReference>
<comment type="similarity">
    <text evidence="1 5">Belongs to the enoyl-CoA hydratase/isomerase family.</text>
</comment>
<keyword evidence="7" id="KW-1185">Reference proteome</keyword>
<dbReference type="PANTHER" id="PTHR11941">
    <property type="entry name" value="ENOYL-COA HYDRATASE-RELATED"/>
    <property type="match status" value="1"/>
</dbReference>
<dbReference type="GO" id="GO:0004300">
    <property type="term" value="F:enoyl-CoA hydratase activity"/>
    <property type="evidence" value="ECO:0007669"/>
    <property type="project" value="UniProtKB-EC"/>
</dbReference>
<evidence type="ECO:0000313" key="7">
    <source>
        <dbReference type="Proteomes" id="UP000237752"/>
    </source>
</evidence>
<dbReference type="AlphaFoldDB" id="A0A2T1A5T5"/>
<dbReference type="InterPro" id="IPR014748">
    <property type="entry name" value="Enoyl-CoA_hydra_C"/>
</dbReference>
<dbReference type="Pfam" id="PF00378">
    <property type="entry name" value="ECH_1"/>
    <property type="match status" value="1"/>
</dbReference>
<dbReference type="Proteomes" id="UP000237752">
    <property type="component" value="Unassembled WGS sequence"/>
</dbReference>
<keyword evidence="2" id="KW-0456">Lyase</keyword>
<evidence type="ECO:0000256" key="1">
    <source>
        <dbReference type="ARBA" id="ARBA00005254"/>
    </source>
</evidence>
<dbReference type="InterPro" id="IPR018376">
    <property type="entry name" value="Enoyl-CoA_hyd/isom_CS"/>
</dbReference>
<comment type="caution">
    <text evidence="6">The sequence shown here is derived from an EMBL/GenBank/DDBJ whole genome shotgun (WGS) entry which is preliminary data.</text>
</comment>
<dbReference type="Gene3D" id="3.90.226.10">
    <property type="entry name" value="2-enoyl-CoA Hydratase, Chain A, domain 1"/>
    <property type="match status" value="1"/>
</dbReference>
<dbReference type="RefSeq" id="WP_202862298.1">
    <property type="nucleotide sequence ID" value="NZ_PVUE01000001.1"/>
</dbReference>